<feature type="non-terminal residue" evidence="1">
    <location>
        <position position="1"/>
    </location>
</feature>
<name>A0A023G1R0_AMBPA</name>
<dbReference type="AlphaFoldDB" id="A0A023G1R0"/>
<proteinExistence type="evidence at transcript level"/>
<dbReference type="EMBL" id="GBBL01000455">
    <property type="protein sequence ID" value="JAC26865.1"/>
    <property type="molecule type" value="mRNA"/>
</dbReference>
<sequence length="242" mass="27253">AVTQSRYQDTAKCSEFKLRALDIFFVTIPLDATKMANLTAEAERYIDGVNKTSHNILSWGITSDYFKWEKNHSGAEHPIKATVYNVTCHGTMTNYVGSDLFFIGSYLKLTEGIYCPFNVSVNITLPVHTGGQFQVANVTVNLNNRKAKLIRSPNQQPPKRKEIRKVRQRCSFSAAVVFNGSFAYETMSDEGNVTKTLFVPVGYLNNTSQEFQRNGDNLIYTLRGNIARIMYLQQSTAKPILV</sequence>
<accession>A0A023G1R0</accession>
<evidence type="ECO:0000313" key="1">
    <source>
        <dbReference type="EMBL" id="JAC26865.1"/>
    </source>
</evidence>
<reference evidence="1" key="1">
    <citation type="submission" date="2014-03" db="EMBL/GenBank/DDBJ databases">
        <title>The sialotranscriptome of Amblyomma triste, Amblyomma parvum and Amblyomma cajennense ticks, uncovered by 454-based RNA-seq.</title>
        <authorList>
            <person name="Garcia G.R."/>
            <person name="Gardinassi L.G."/>
            <person name="Ribeiro J.M."/>
            <person name="Anatrielo E."/>
            <person name="Ferreira B.R."/>
            <person name="Moreira H.N."/>
            <person name="Mafra C."/>
            <person name="Olegario M.M."/>
            <person name="Szabo P.J."/>
            <person name="Miranda-Santos I.K."/>
            <person name="Maruyama S.R."/>
        </authorList>
    </citation>
    <scope>NUCLEOTIDE SEQUENCE</scope>
    <source>
        <strain evidence="1">Araguapaz</strain>
        <tissue evidence="1">Salivary glands</tissue>
    </source>
</reference>
<organism evidence="1">
    <name type="scientific">Amblyomma parvum</name>
    <name type="common">South American tick</name>
    <dbReference type="NCBI Taxonomy" id="251391"/>
    <lineage>
        <taxon>Eukaryota</taxon>
        <taxon>Metazoa</taxon>
        <taxon>Ecdysozoa</taxon>
        <taxon>Arthropoda</taxon>
        <taxon>Chelicerata</taxon>
        <taxon>Arachnida</taxon>
        <taxon>Acari</taxon>
        <taxon>Parasitiformes</taxon>
        <taxon>Ixodida</taxon>
        <taxon>Ixodoidea</taxon>
        <taxon>Ixodidae</taxon>
        <taxon>Amblyomminae</taxon>
        <taxon>Amblyomma</taxon>
    </lineage>
</organism>
<protein>
    <submittedName>
        <fullName evidence="1">Uncharacterized protein</fullName>
    </submittedName>
</protein>